<feature type="compositionally biased region" description="Polar residues" evidence="1">
    <location>
        <begin position="398"/>
        <end position="408"/>
    </location>
</feature>
<evidence type="ECO:0000313" key="3">
    <source>
        <dbReference type="Proteomes" id="UP001642540"/>
    </source>
</evidence>
<evidence type="ECO:0000313" key="2">
    <source>
        <dbReference type="EMBL" id="CAL8121696.1"/>
    </source>
</evidence>
<feature type="compositionally biased region" description="Basic and acidic residues" evidence="1">
    <location>
        <begin position="360"/>
        <end position="372"/>
    </location>
</feature>
<evidence type="ECO:0000256" key="1">
    <source>
        <dbReference type="SAM" id="MobiDB-lite"/>
    </source>
</evidence>
<organism evidence="2 3">
    <name type="scientific">Orchesella dallaii</name>
    <dbReference type="NCBI Taxonomy" id="48710"/>
    <lineage>
        <taxon>Eukaryota</taxon>
        <taxon>Metazoa</taxon>
        <taxon>Ecdysozoa</taxon>
        <taxon>Arthropoda</taxon>
        <taxon>Hexapoda</taxon>
        <taxon>Collembola</taxon>
        <taxon>Entomobryomorpha</taxon>
        <taxon>Entomobryoidea</taxon>
        <taxon>Orchesellidae</taxon>
        <taxon>Orchesellinae</taxon>
        <taxon>Orchesella</taxon>
    </lineage>
</organism>
<feature type="compositionally biased region" description="Polar residues" evidence="1">
    <location>
        <begin position="598"/>
        <end position="622"/>
    </location>
</feature>
<feature type="region of interest" description="Disordered" evidence="1">
    <location>
        <begin position="206"/>
        <end position="272"/>
    </location>
</feature>
<gene>
    <name evidence="2" type="ORF">ODALV1_LOCUS19498</name>
</gene>
<feature type="region of interest" description="Disordered" evidence="1">
    <location>
        <begin position="64"/>
        <end position="120"/>
    </location>
</feature>
<reference evidence="2 3" key="1">
    <citation type="submission" date="2024-08" db="EMBL/GenBank/DDBJ databases">
        <authorList>
            <person name="Cucini C."/>
            <person name="Frati F."/>
        </authorList>
    </citation>
    <scope>NUCLEOTIDE SEQUENCE [LARGE SCALE GENOMIC DNA]</scope>
</reference>
<accession>A0ABP1R751</accession>
<feature type="region of interest" description="Disordered" evidence="1">
    <location>
        <begin position="550"/>
        <end position="622"/>
    </location>
</feature>
<name>A0ABP1R751_9HEXA</name>
<dbReference type="Proteomes" id="UP001642540">
    <property type="component" value="Unassembled WGS sequence"/>
</dbReference>
<proteinExistence type="predicted"/>
<protein>
    <submittedName>
        <fullName evidence="2">Uncharacterized protein</fullName>
    </submittedName>
</protein>
<dbReference type="EMBL" id="CAXLJM020000066">
    <property type="protein sequence ID" value="CAL8121696.1"/>
    <property type="molecule type" value="Genomic_DNA"/>
</dbReference>
<feature type="compositionally biased region" description="Polar residues" evidence="1">
    <location>
        <begin position="243"/>
        <end position="257"/>
    </location>
</feature>
<feature type="region of interest" description="Disordered" evidence="1">
    <location>
        <begin position="348"/>
        <end position="408"/>
    </location>
</feature>
<comment type="caution">
    <text evidence="2">The sequence shown here is derived from an EMBL/GenBank/DDBJ whole genome shotgun (WGS) entry which is preliminary data.</text>
</comment>
<feature type="compositionally biased region" description="Pro residues" evidence="1">
    <location>
        <begin position="382"/>
        <end position="394"/>
    </location>
</feature>
<feature type="compositionally biased region" description="Low complexity" evidence="1">
    <location>
        <begin position="87"/>
        <end position="106"/>
    </location>
</feature>
<feature type="compositionally biased region" description="Basic residues" evidence="1">
    <location>
        <begin position="559"/>
        <end position="571"/>
    </location>
</feature>
<feature type="compositionally biased region" description="Acidic residues" evidence="1">
    <location>
        <begin position="215"/>
        <end position="235"/>
    </location>
</feature>
<sequence length="653" mass="73210">MRRKSCLRKFLTVELVLLWFAGTFSNIAFASTPSLYSSSVTRHISHLALVSAIVLPWTMSEGAETTTTTTAAPKEKEEVRSGRALKVKSTSPSSKSKNSSSSSSSLRKAKQAGLPPKKTTTSNALLANIDFLTQLTNNKQASESEMDPLKCFPKALCGLSSESAAITRRRKNGLIQDYIRLMKAVSLNPSVMDNILKNAREELAEVSGQVHDDADAGSDSEEDDEEYEEDEDDENEERKRSTIQKIQRRQSQVSRVSTKVKRKTEQPVKKVKKTKLRDMIPVDSKEFTKMYLQERAHVERLLDDGLHNEDADGTNWWAYESEKDPSLEALVDFSGSKLDSQSQEAYYTYGGKRKPMPPKGPEKPEDIPEPKAPRNPFRISPMSPPPLPKPPRLPPVKQAQTSYDDSGSSTVGKFFRNLFGFGQAQTFTKDPFFEGFQRSMPDGTPTIVTVDKTREILTTAIEIGETLRSPNQCNSLFNGCKYQYIELLHLIDDIRRSLSTKGKNDFITAEYFSGIDEFTKGTQQGSYGYKSSLSQTSQAETLSQDYKAAASQVSTKSTSSKKGKKKSKSYRNGKMSSMSRENSVEIGSDEPTMYGSGQHDSYTQKYGHQHYNQPSSHNHAQNNFQQSSQYDEMYTRQPKSIWATILSWFGFGR</sequence>
<keyword evidence="3" id="KW-1185">Reference proteome</keyword>